<dbReference type="InterPro" id="IPR028082">
    <property type="entry name" value="Peripla_BP_I"/>
</dbReference>
<keyword evidence="2" id="KW-0732">Signal</keyword>
<sequence>MRIKKASALTALIVAGSLAAAGCGSSSSNAGSKTSGSGTSAAATGTSGSSTSGSGSSGSSTSGSGSSGASATLSATSFTNSFSAMANLKSLAAKGKGKIAVILPDTTSSARYVEFDAPYLKQAFEAAGLKPSQFIIQNAHGSDTTAETDAQADITNGASVIAIDPEDPAGGLAVTKYANAHGVAV</sequence>
<protein>
    <recommendedName>
        <fullName evidence="5">Substrate-binding domain-containing protein</fullName>
    </recommendedName>
</protein>
<feature type="region of interest" description="Disordered" evidence="1">
    <location>
        <begin position="21"/>
        <end position="66"/>
    </location>
</feature>
<dbReference type="SUPFAM" id="SSF53822">
    <property type="entry name" value="Periplasmic binding protein-like I"/>
    <property type="match status" value="1"/>
</dbReference>
<comment type="caution">
    <text evidence="3">The sequence shown here is derived from an EMBL/GenBank/DDBJ whole genome shotgun (WGS) entry which is preliminary data.</text>
</comment>
<dbReference type="PROSITE" id="PS51257">
    <property type="entry name" value="PROKAR_LIPOPROTEIN"/>
    <property type="match status" value="1"/>
</dbReference>
<evidence type="ECO:0000256" key="1">
    <source>
        <dbReference type="SAM" id="MobiDB-lite"/>
    </source>
</evidence>
<keyword evidence="4" id="KW-1185">Reference proteome</keyword>
<proteinExistence type="predicted"/>
<evidence type="ECO:0000313" key="4">
    <source>
        <dbReference type="Proteomes" id="UP000437736"/>
    </source>
</evidence>
<evidence type="ECO:0008006" key="5">
    <source>
        <dbReference type="Google" id="ProtNLM"/>
    </source>
</evidence>
<feature type="chain" id="PRO_5045106189" description="Substrate-binding domain-containing protein" evidence="2">
    <location>
        <begin position="21"/>
        <end position="185"/>
    </location>
</feature>
<gene>
    <name evidence="3" type="ORF">GHK86_15470</name>
</gene>
<name>A0ABW9QX22_9ACTN</name>
<dbReference type="Proteomes" id="UP000437736">
    <property type="component" value="Unassembled WGS sequence"/>
</dbReference>
<feature type="non-terminal residue" evidence="3">
    <location>
        <position position="185"/>
    </location>
</feature>
<dbReference type="EMBL" id="WJHE01000857">
    <property type="protein sequence ID" value="MST34115.1"/>
    <property type="molecule type" value="Genomic_DNA"/>
</dbReference>
<accession>A0ABW9QX22</accession>
<organism evidence="3 4">
    <name type="scientific">Acidiferrimicrobium australe</name>
    <dbReference type="NCBI Taxonomy" id="2664430"/>
    <lineage>
        <taxon>Bacteria</taxon>
        <taxon>Bacillati</taxon>
        <taxon>Actinomycetota</taxon>
        <taxon>Acidimicrobiia</taxon>
        <taxon>Acidimicrobiales</taxon>
        <taxon>Acidimicrobiaceae</taxon>
        <taxon>Acidiferrimicrobium</taxon>
    </lineage>
</organism>
<evidence type="ECO:0000256" key="2">
    <source>
        <dbReference type="SAM" id="SignalP"/>
    </source>
</evidence>
<feature type="signal peptide" evidence="2">
    <location>
        <begin position="1"/>
        <end position="20"/>
    </location>
</feature>
<evidence type="ECO:0000313" key="3">
    <source>
        <dbReference type="EMBL" id="MST34115.1"/>
    </source>
</evidence>
<dbReference type="Gene3D" id="3.40.50.2300">
    <property type="match status" value="1"/>
</dbReference>
<reference evidence="3 4" key="1">
    <citation type="submission" date="2019-11" db="EMBL/GenBank/DDBJ databases">
        <title>Acidiferrimicrobium australis gen. nov., sp. nov., an acidophilic and obligately heterotrophic, member of the Actinobacteria that catalyses dissimilatory oxido- reduction of iron isolated from metal-rich acidic water in Chile.</title>
        <authorList>
            <person name="Gonzalez D."/>
            <person name="Huber K."/>
            <person name="Hedrich S."/>
            <person name="Rojas-Villalobos C."/>
            <person name="Quatrini R."/>
            <person name="Dinamarca M.A."/>
            <person name="Schwarz A."/>
            <person name="Canales C."/>
            <person name="Nancucheo I."/>
        </authorList>
    </citation>
    <scope>NUCLEOTIDE SEQUENCE [LARGE SCALE GENOMIC DNA]</scope>
    <source>
        <strain evidence="3 4">USS-CCA1</strain>
    </source>
</reference>